<dbReference type="Gene3D" id="3.90.870.10">
    <property type="entry name" value="DHBP synthase"/>
    <property type="match status" value="1"/>
</dbReference>
<dbReference type="GO" id="GO:0003725">
    <property type="term" value="F:double-stranded RNA binding"/>
    <property type="evidence" value="ECO:0007669"/>
    <property type="project" value="InterPro"/>
</dbReference>
<accession>A0A1B8Q2F9</accession>
<dbReference type="PANTHER" id="PTHR42828">
    <property type="entry name" value="DHBP SYNTHASE RIBB-LIKE ALPHA/BETA DOMAIN-CONTAINING PROTEIN"/>
    <property type="match status" value="1"/>
</dbReference>
<dbReference type="PROSITE" id="PS51163">
    <property type="entry name" value="YRDC"/>
    <property type="match status" value="1"/>
</dbReference>
<gene>
    <name evidence="2" type="ORF">A9309_06245</name>
</gene>
<dbReference type="OrthoDB" id="9781656at2"/>
<evidence type="ECO:0000259" key="1">
    <source>
        <dbReference type="PROSITE" id="PS51163"/>
    </source>
</evidence>
<comment type="caution">
    <text evidence="2">The sequence shown here is derived from an EMBL/GenBank/DDBJ whole genome shotgun (WGS) entry which is preliminary data.</text>
</comment>
<dbReference type="EMBL" id="LZMS01000054">
    <property type="protein sequence ID" value="OBX63102.1"/>
    <property type="molecule type" value="Genomic_DNA"/>
</dbReference>
<evidence type="ECO:0000313" key="2">
    <source>
        <dbReference type="EMBL" id="OBX63102.1"/>
    </source>
</evidence>
<proteinExistence type="predicted"/>
<dbReference type="InterPro" id="IPR006070">
    <property type="entry name" value="Sua5-like_dom"/>
</dbReference>
<dbReference type="InterPro" id="IPR052532">
    <property type="entry name" value="SUA5_domain"/>
</dbReference>
<evidence type="ECO:0000313" key="3">
    <source>
        <dbReference type="Proteomes" id="UP000092607"/>
    </source>
</evidence>
<dbReference type="PANTHER" id="PTHR42828:SF3">
    <property type="entry name" value="THREONYLCARBAMOYL-AMP SYNTHASE"/>
    <property type="match status" value="1"/>
</dbReference>
<dbReference type="Proteomes" id="UP000092607">
    <property type="component" value="Unassembled WGS sequence"/>
</dbReference>
<feature type="domain" description="YrdC-like" evidence="1">
    <location>
        <begin position="13"/>
        <end position="182"/>
    </location>
</feature>
<reference evidence="2 3" key="1">
    <citation type="submission" date="2016-06" db="EMBL/GenBank/DDBJ databases">
        <title>Draft genome of Moraxella lacunata CCUG 57757A.</title>
        <authorList>
            <person name="Salva-Serra F."/>
            <person name="Engstrom-Jakobsson H."/>
            <person name="Thorell K."/>
            <person name="Gonzales-Siles L."/>
            <person name="Karlsson R."/>
            <person name="Boulund F."/>
            <person name="Engstrand L."/>
            <person name="Kristiansson E."/>
            <person name="Moore E."/>
        </authorList>
    </citation>
    <scope>NUCLEOTIDE SEQUENCE [LARGE SCALE GENOMIC DNA]</scope>
    <source>
        <strain evidence="2 3">CCUG 57757A</strain>
    </source>
</reference>
<organism evidence="2 3">
    <name type="scientific">Moraxella lacunata</name>
    <dbReference type="NCBI Taxonomy" id="477"/>
    <lineage>
        <taxon>Bacteria</taxon>
        <taxon>Pseudomonadati</taxon>
        <taxon>Pseudomonadota</taxon>
        <taxon>Gammaproteobacteria</taxon>
        <taxon>Moraxellales</taxon>
        <taxon>Moraxellaceae</taxon>
        <taxon>Moraxella</taxon>
    </lineage>
</organism>
<dbReference type="Pfam" id="PF01300">
    <property type="entry name" value="Sua5_yciO_yrdC"/>
    <property type="match status" value="1"/>
</dbReference>
<protein>
    <recommendedName>
        <fullName evidence="1">YrdC-like domain-containing protein</fullName>
    </recommendedName>
</protein>
<name>A0A1B8Q2F9_MORLA</name>
<sequence length="182" mass="20022">MKTLYIHPDNPQPRLIDETATALSSGKVIIIPTECGYRFAFGMSAKDAFERLVRLGSDESDLLLVCQNISQLSDVAVVANDAFRTLKSDFTPQHAFILEPTKAVNKKIISKKSLRFTTSATPVMTALLEQIGEPFFIAPLVYQGEPVSEHYDITDKLDSQADIFVDVGVIDDVEISVVDLTG</sequence>
<dbReference type="AlphaFoldDB" id="A0A1B8Q2F9"/>
<dbReference type="SUPFAM" id="SSF55821">
    <property type="entry name" value="YrdC/RibB"/>
    <property type="match status" value="1"/>
</dbReference>
<dbReference type="RefSeq" id="WP_065255254.1">
    <property type="nucleotide sequence ID" value="NZ_JARDJM010000011.1"/>
</dbReference>
<dbReference type="InterPro" id="IPR017945">
    <property type="entry name" value="DHBP_synth_RibB-like_a/b_dom"/>
</dbReference>